<sequence>VRTVSLGHQRRRFHGWNELCGAHPPPLIRNWPQVSVCRSTNLNFRFCSVCSDRACSRCCDFSSNF</sequence>
<name>A0A1V6Q143_9EURO</name>
<accession>A0A1V6Q143</accession>
<keyword evidence="2" id="KW-1185">Reference proteome</keyword>
<reference evidence="2" key="1">
    <citation type="journal article" date="2017" name="Nat. Microbiol.">
        <title>Global analysis of biosynthetic gene clusters reveals vast potential of secondary metabolite production in Penicillium species.</title>
        <authorList>
            <person name="Nielsen J.C."/>
            <person name="Grijseels S."/>
            <person name="Prigent S."/>
            <person name="Ji B."/>
            <person name="Dainat J."/>
            <person name="Nielsen K.F."/>
            <person name="Frisvad J.C."/>
            <person name="Workman M."/>
            <person name="Nielsen J."/>
        </authorList>
    </citation>
    <scope>NUCLEOTIDE SEQUENCE [LARGE SCALE GENOMIC DNA]</scope>
    <source>
        <strain evidence="2">IBT 29525</strain>
    </source>
</reference>
<dbReference type="AlphaFoldDB" id="A0A1V6Q143"/>
<feature type="non-terminal residue" evidence="1">
    <location>
        <position position="65"/>
    </location>
</feature>
<dbReference type="Proteomes" id="UP000191612">
    <property type="component" value="Unassembled WGS sequence"/>
</dbReference>
<evidence type="ECO:0000313" key="1">
    <source>
        <dbReference type="EMBL" id="OQD82592.1"/>
    </source>
</evidence>
<comment type="caution">
    <text evidence="1">The sequence shown here is derived from an EMBL/GenBank/DDBJ whole genome shotgun (WGS) entry which is preliminary data.</text>
</comment>
<feature type="non-terminal residue" evidence="1">
    <location>
        <position position="1"/>
    </location>
</feature>
<evidence type="ECO:0000313" key="2">
    <source>
        <dbReference type="Proteomes" id="UP000191612"/>
    </source>
</evidence>
<protein>
    <submittedName>
        <fullName evidence="1">Uncharacterized protein</fullName>
    </submittedName>
</protein>
<organism evidence="1 2">
    <name type="scientific">Penicillium solitum</name>
    <dbReference type="NCBI Taxonomy" id="60172"/>
    <lineage>
        <taxon>Eukaryota</taxon>
        <taxon>Fungi</taxon>
        <taxon>Dikarya</taxon>
        <taxon>Ascomycota</taxon>
        <taxon>Pezizomycotina</taxon>
        <taxon>Eurotiomycetes</taxon>
        <taxon>Eurotiomycetidae</taxon>
        <taxon>Eurotiales</taxon>
        <taxon>Aspergillaceae</taxon>
        <taxon>Penicillium</taxon>
    </lineage>
</organism>
<dbReference type="EMBL" id="MDYO01000176">
    <property type="protein sequence ID" value="OQD82592.1"/>
    <property type="molecule type" value="Genomic_DNA"/>
</dbReference>
<proteinExistence type="predicted"/>
<gene>
    <name evidence="1" type="ORF">PENSOL_c177G00408</name>
</gene>